<sequence length="178" mass="20468">MLVPEIGIEYRVALFDFAGIAIDAAEELERTKIAQQDNAHEQNRLEKKRLTEHAAQQREKLWSWNEESGYSTAWYTCGTGLDYAAYWLSERMKPAYDVESDDRADDLEEKTEPVVQHRISREQKLNHAMLWMSGSMKPVCVGGSDEQTVAEKKNVATAQHRISRKQDLNVRCFNSAYP</sequence>
<dbReference type="Proteomes" id="UP000033647">
    <property type="component" value="Unassembled WGS sequence"/>
</dbReference>
<accession>A0A0F4G6A7</accession>
<evidence type="ECO:0000313" key="1">
    <source>
        <dbReference type="EMBL" id="KJX92883.1"/>
    </source>
</evidence>
<protein>
    <submittedName>
        <fullName evidence="1">Uncharacterized protein</fullName>
    </submittedName>
</protein>
<dbReference type="EMBL" id="LAFY01005743">
    <property type="protein sequence ID" value="KJX92883.1"/>
    <property type="molecule type" value="Genomic_DNA"/>
</dbReference>
<organism evidence="1 2">
    <name type="scientific">Zymoseptoria brevis</name>
    <dbReference type="NCBI Taxonomy" id="1047168"/>
    <lineage>
        <taxon>Eukaryota</taxon>
        <taxon>Fungi</taxon>
        <taxon>Dikarya</taxon>
        <taxon>Ascomycota</taxon>
        <taxon>Pezizomycotina</taxon>
        <taxon>Dothideomycetes</taxon>
        <taxon>Dothideomycetidae</taxon>
        <taxon>Mycosphaerellales</taxon>
        <taxon>Mycosphaerellaceae</taxon>
        <taxon>Zymoseptoria</taxon>
    </lineage>
</organism>
<evidence type="ECO:0000313" key="2">
    <source>
        <dbReference type="Proteomes" id="UP000033647"/>
    </source>
</evidence>
<dbReference type="AlphaFoldDB" id="A0A0F4G6A7"/>
<comment type="caution">
    <text evidence="1">The sequence shown here is derived from an EMBL/GenBank/DDBJ whole genome shotgun (WGS) entry which is preliminary data.</text>
</comment>
<proteinExistence type="predicted"/>
<name>A0A0F4G6A7_9PEZI</name>
<gene>
    <name evidence="1" type="ORF">TI39_contig5788g00001</name>
</gene>
<keyword evidence="2" id="KW-1185">Reference proteome</keyword>
<reference evidence="1 2" key="1">
    <citation type="submission" date="2015-03" db="EMBL/GenBank/DDBJ databases">
        <title>RNA-seq based gene annotation and comparative genomics of four Zymoseptoria species reveal species-specific pathogenicity related genes and transposable element activity.</title>
        <authorList>
            <person name="Grandaubert J."/>
            <person name="Bhattacharyya A."/>
            <person name="Stukenbrock E.H."/>
        </authorList>
    </citation>
    <scope>NUCLEOTIDE SEQUENCE [LARGE SCALE GENOMIC DNA]</scope>
    <source>
        <strain evidence="1 2">Zb18110</strain>
    </source>
</reference>